<evidence type="ECO:0000259" key="11">
    <source>
        <dbReference type="PROSITE" id="PS50929"/>
    </source>
</evidence>
<dbReference type="GO" id="GO:0005886">
    <property type="term" value="C:plasma membrane"/>
    <property type="evidence" value="ECO:0007669"/>
    <property type="project" value="UniProtKB-SubCell"/>
</dbReference>
<comment type="subcellular location">
    <subcellularLocation>
        <location evidence="1">Cell membrane</location>
        <topology evidence="1">Multi-pass membrane protein</topology>
    </subcellularLocation>
</comment>
<keyword evidence="13" id="KW-1185">Reference proteome</keyword>
<dbReference type="InterPro" id="IPR017871">
    <property type="entry name" value="ABC_transporter-like_CS"/>
</dbReference>
<reference evidence="12 13" key="1">
    <citation type="submission" date="2019-06" db="EMBL/GenBank/DDBJ databases">
        <title>Sequencing the genomes of 1000 actinobacteria strains.</title>
        <authorList>
            <person name="Klenk H.-P."/>
        </authorList>
    </citation>
    <scope>NUCLEOTIDE SEQUENCE [LARGE SCALE GENOMIC DNA]</scope>
    <source>
        <strain evidence="12 13">DSM 45928</strain>
    </source>
</reference>
<comment type="caution">
    <text evidence="12">The sequence shown here is derived from an EMBL/GenBank/DDBJ whole genome shotgun (WGS) entry which is preliminary data.</text>
</comment>
<feature type="transmembrane region" description="Helical" evidence="8">
    <location>
        <begin position="125"/>
        <end position="145"/>
    </location>
</feature>
<evidence type="ECO:0000313" key="13">
    <source>
        <dbReference type="Proteomes" id="UP000317043"/>
    </source>
</evidence>
<dbReference type="InterPro" id="IPR003593">
    <property type="entry name" value="AAA+_ATPase"/>
</dbReference>
<dbReference type="PROSITE" id="PS50893">
    <property type="entry name" value="ABC_TRANSPORTER_2"/>
    <property type="match status" value="1"/>
</dbReference>
<dbReference type="InterPro" id="IPR003439">
    <property type="entry name" value="ABC_transporter-like_ATP-bd"/>
</dbReference>
<keyword evidence="3" id="KW-0547">Nucleotide-binding</keyword>
<name>A0A543AY27_9ACTN</name>
<feature type="chain" id="PRO_5021850634" evidence="9">
    <location>
        <begin position="31"/>
        <end position="647"/>
    </location>
</feature>
<dbReference type="InterPro" id="IPR039421">
    <property type="entry name" value="Type_1_exporter"/>
</dbReference>
<evidence type="ECO:0000256" key="2">
    <source>
        <dbReference type="ARBA" id="ARBA00022692"/>
    </source>
</evidence>
<dbReference type="FunCoup" id="A0A543AY27">
    <property type="interactions" value="47"/>
</dbReference>
<evidence type="ECO:0000256" key="9">
    <source>
        <dbReference type="SAM" id="SignalP"/>
    </source>
</evidence>
<dbReference type="PROSITE" id="PS00211">
    <property type="entry name" value="ABC_TRANSPORTER_1"/>
    <property type="match status" value="1"/>
</dbReference>
<dbReference type="Gene3D" id="1.20.1560.10">
    <property type="entry name" value="ABC transporter type 1, transmembrane domain"/>
    <property type="match status" value="1"/>
</dbReference>
<dbReference type="Proteomes" id="UP000317043">
    <property type="component" value="Unassembled WGS sequence"/>
</dbReference>
<dbReference type="Gene3D" id="3.40.50.300">
    <property type="entry name" value="P-loop containing nucleotide triphosphate hydrolases"/>
    <property type="match status" value="1"/>
</dbReference>
<sequence>MLKRVPSLARYLRRCTVTAIIAAALIVAQAAALATAVSAAVIDGAASSTVRNGLLWFAVAVAARAGLSWWQGNSAARGAATVKTHLRHRLFNAAKPGWVGGRRTGEAVTLATRGVDGLDAYLTGYLPQLCLAATVPLAVIVVLAFNDLASLIVVLVTIPLMPIFGILIGWHTKDKTDRQWRRLQHLGGHFLDAIAGLSTSRVFGRAGHAAAQVRDTADHYRSATMGTLRIAFLSALALELVATVSVALVAVPIGLQLVNGSMDLPTAFLILLLVPEVYLPLRAMGTQFHAAQEGLAATRDAFRLTDEPDPSEKDSRMDLSATYHSTDVDKDSSTVPTEVAPDGRGTEPDAAAVSSPAAVSASASTGYPQPGGYPQGRETELDTPRVAQDRLKVGEEDGGPLDRHTGHLIDRTALLGFNGVSVRYPERDESALIDLSGRVHAGQRVALVGPSGAGKSTLLNALLGFAPLTGGEIRFADEHRAAGQTAPESWLRNITWVPQRAHLFAMSVADNIRLGQPDAGIDQVREAAEAAFATEFITRLPDGFDTALGDEGFGLSAGQRRRIAIARAFLRMRILDCPLVLLDEPTANLDLHSETRVAEATAELLSGRTAILVAHRSAMVDDVDQVWRIADGRLVAVEKRSTAGVLR</sequence>
<dbReference type="InterPro" id="IPR036640">
    <property type="entry name" value="ABC1_TM_sf"/>
</dbReference>
<dbReference type="PANTHER" id="PTHR24221:SF590">
    <property type="entry name" value="COMPONENT LINKED WITH THE ASSEMBLY OF CYTOCHROME' TRANSPORT TRANSMEMBRANE ATP-BINDING PROTEIN ABC TRANSPORTER CYDD-RELATED"/>
    <property type="match status" value="1"/>
</dbReference>
<feature type="transmembrane region" description="Helical" evidence="8">
    <location>
        <begin position="49"/>
        <end position="67"/>
    </location>
</feature>
<proteinExistence type="predicted"/>
<dbReference type="PROSITE" id="PS50929">
    <property type="entry name" value="ABC_TM1F"/>
    <property type="match status" value="1"/>
</dbReference>
<evidence type="ECO:0000259" key="10">
    <source>
        <dbReference type="PROSITE" id="PS50893"/>
    </source>
</evidence>
<dbReference type="Pfam" id="PF00664">
    <property type="entry name" value="ABC_membrane"/>
    <property type="match status" value="1"/>
</dbReference>
<dbReference type="PANTHER" id="PTHR24221">
    <property type="entry name" value="ATP-BINDING CASSETTE SUB-FAMILY B"/>
    <property type="match status" value="1"/>
</dbReference>
<organism evidence="12 13">
    <name type="scientific">Stackebrandtia endophytica</name>
    <dbReference type="NCBI Taxonomy" id="1496996"/>
    <lineage>
        <taxon>Bacteria</taxon>
        <taxon>Bacillati</taxon>
        <taxon>Actinomycetota</taxon>
        <taxon>Actinomycetes</taxon>
        <taxon>Glycomycetales</taxon>
        <taxon>Glycomycetaceae</taxon>
        <taxon>Stackebrandtia</taxon>
    </lineage>
</organism>
<feature type="transmembrane region" description="Helical" evidence="8">
    <location>
        <begin position="230"/>
        <end position="258"/>
    </location>
</feature>
<accession>A0A543AY27</accession>
<evidence type="ECO:0000256" key="3">
    <source>
        <dbReference type="ARBA" id="ARBA00022741"/>
    </source>
</evidence>
<feature type="region of interest" description="Disordered" evidence="7">
    <location>
        <begin position="323"/>
        <end position="382"/>
    </location>
</feature>
<dbReference type="Pfam" id="PF00005">
    <property type="entry name" value="ABC_tran"/>
    <property type="match status" value="1"/>
</dbReference>
<evidence type="ECO:0000256" key="7">
    <source>
        <dbReference type="SAM" id="MobiDB-lite"/>
    </source>
</evidence>
<keyword evidence="2 8" id="KW-0812">Transmembrane</keyword>
<dbReference type="SUPFAM" id="SSF90123">
    <property type="entry name" value="ABC transporter transmembrane region"/>
    <property type="match status" value="1"/>
</dbReference>
<gene>
    <name evidence="12" type="ORF">FB566_3036</name>
</gene>
<dbReference type="SMART" id="SM00382">
    <property type="entry name" value="AAA"/>
    <property type="match status" value="1"/>
</dbReference>
<keyword evidence="4 12" id="KW-0067">ATP-binding</keyword>
<evidence type="ECO:0000256" key="1">
    <source>
        <dbReference type="ARBA" id="ARBA00004651"/>
    </source>
</evidence>
<dbReference type="EMBL" id="VFOW01000001">
    <property type="protein sequence ID" value="TQL77477.1"/>
    <property type="molecule type" value="Genomic_DNA"/>
</dbReference>
<keyword evidence="5 8" id="KW-1133">Transmembrane helix</keyword>
<feature type="compositionally biased region" description="Low complexity" evidence="7">
    <location>
        <begin position="350"/>
        <end position="376"/>
    </location>
</feature>
<dbReference type="GO" id="GO:0140359">
    <property type="term" value="F:ABC-type transporter activity"/>
    <property type="evidence" value="ECO:0007669"/>
    <property type="project" value="InterPro"/>
</dbReference>
<keyword evidence="6 8" id="KW-0472">Membrane</keyword>
<dbReference type="InParanoid" id="A0A543AY27"/>
<dbReference type="GO" id="GO:0016887">
    <property type="term" value="F:ATP hydrolysis activity"/>
    <property type="evidence" value="ECO:0007669"/>
    <property type="project" value="InterPro"/>
</dbReference>
<protein>
    <submittedName>
        <fullName evidence="12">ATP-binding cassette subfamily C protein/ATP-binding cassette subfamily C protein CydD</fullName>
    </submittedName>
</protein>
<evidence type="ECO:0000313" key="12">
    <source>
        <dbReference type="EMBL" id="TQL77477.1"/>
    </source>
</evidence>
<keyword evidence="9" id="KW-0732">Signal</keyword>
<dbReference type="InterPro" id="IPR011527">
    <property type="entry name" value="ABC1_TM_dom"/>
</dbReference>
<evidence type="ECO:0000256" key="5">
    <source>
        <dbReference type="ARBA" id="ARBA00022989"/>
    </source>
</evidence>
<feature type="signal peptide" evidence="9">
    <location>
        <begin position="1"/>
        <end position="30"/>
    </location>
</feature>
<evidence type="ECO:0000256" key="4">
    <source>
        <dbReference type="ARBA" id="ARBA00022840"/>
    </source>
</evidence>
<dbReference type="InterPro" id="IPR027417">
    <property type="entry name" value="P-loop_NTPase"/>
</dbReference>
<dbReference type="SUPFAM" id="SSF52540">
    <property type="entry name" value="P-loop containing nucleoside triphosphate hydrolases"/>
    <property type="match status" value="1"/>
</dbReference>
<evidence type="ECO:0000256" key="6">
    <source>
        <dbReference type="ARBA" id="ARBA00023136"/>
    </source>
</evidence>
<dbReference type="CDD" id="cd03228">
    <property type="entry name" value="ABCC_MRP_Like"/>
    <property type="match status" value="1"/>
</dbReference>
<feature type="domain" description="ABC transmembrane type-1" evidence="11">
    <location>
        <begin position="16"/>
        <end position="293"/>
    </location>
</feature>
<dbReference type="GO" id="GO:0005524">
    <property type="term" value="F:ATP binding"/>
    <property type="evidence" value="ECO:0007669"/>
    <property type="project" value="UniProtKB-KW"/>
</dbReference>
<feature type="domain" description="ABC transporter" evidence="10">
    <location>
        <begin position="415"/>
        <end position="646"/>
    </location>
</feature>
<dbReference type="CDD" id="cd18584">
    <property type="entry name" value="ABC_6TM_AarD_CydD"/>
    <property type="match status" value="1"/>
</dbReference>
<evidence type="ECO:0000256" key="8">
    <source>
        <dbReference type="SAM" id="Phobius"/>
    </source>
</evidence>
<feature type="transmembrane region" description="Helical" evidence="8">
    <location>
        <begin position="151"/>
        <end position="172"/>
    </location>
</feature>
<dbReference type="AlphaFoldDB" id="A0A543AY27"/>